<accession>A0AA86MVG6</accession>
<dbReference type="EMBL" id="OX365700">
    <property type="protein sequence ID" value="CAI4029756.1"/>
    <property type="molecule type" value="Genomic_DNA"/>
</dbReference>
<dbReference type="InterPro" id="IPR011008">
    <property type="entry name" value="Dimeric_a/b-barrel"/>
</dbReference>
<dbReference type="AlphaFoldDB" id="A0AA86MVG6"/>
<name>A0AA86MVG6_9BACT</name>
<reference evidence="1" key="1">
    <citation type="submission" date="2022-10" db="EMBL/GenBank/DDBJ databases">
        <authorList>
            <person name="Koch H."/>
        </authorList>
    </citation>
    <scope>NUCLEOTIDE SEQUENCE</scope>
    <source>
        <strain evidence="1">DNF</strain>
    </source>
</reference>
<gene>
    <name evidence="1" type="ORF">DNFV4_00174</name>
</gene>
<protein>
    <recommendedName>
        <fullName evidence="3">ABM domain-containing protein</fullName>
    </recommendedName>
</protein>
<dbReference type="RefSeq" id="WP_289266782.1">
    <property type="nucleotide sequence ID" value="NZ_OX365700.1"/>
</dbReference>
<dbReference type="SUPFAM" id="SSF54909">
    <property type="entry name" value="Dimeric alpha+beta barrel"/>
    <property type="match status" value="1"/>
</dbReference>
<proteinExistence type="predicted"/>
<dbReference type="Proteomes" id="UP001179121">
    <property type="component" value="Chromosome"/>
</dbReference>
<evidence type="ECO:0000313" key="1">
    <source>
        <dbReference type="EMBL" id="CAI4029756.1"/>
    </source>
</evidence>
<dbReference type="KEGG" id="nti:DNFV4_00174"/>
<keyword evidence="2" id="KW-1185">Reference proteome</keyword>
<sequence length="112" mass="12683">MTPTFSVELAPFTLADGIPEETLLAASDQLETEFLAKTDGYLGRMLLKTDRRRWTDIVFWQSAAHAKQAMKQVASSEACARYFAYMVTEDHHDLDHGVTLFQAVRRYGGRIV</sequence>
<evidence type="ECO:0000313" key="2">
    <source>
        <dbReference type="Proteomes" id="UP001179121"/>
    </source>
</evidence>
<evidence type="ECO:0008006" key="3">
    <source>
        <dbReference type="Google" id="ProtNLM"/>
    </source>
</evidence>
<organism evidence="1 2">
    <name type="scientific">Nitrospira tepida</name>
    <dbReference type="NCBI Taxonomy" id="2973512"/>
    <lineage>
        <taxon>Bacteria</taxon>
        <taxon>Pseudomonadati</taxon>
        <taxon>Nitrospirota</taxon>
        <taxon>Nitrospiria</taxon>
        <taxon>Nitrospirales</taxon>
        <taxon>Nitrospiraceae</taxon>
        <taxon>Nitrospira</taxon>
    </lineage>
</organism>